<dbReference type="Gene3D" id="1.10.287.3610">
    <property type="match status" value="1"/>
</dbReference>
<feature type="binding site" evidence="17">
    <location>
        <position position="30"/>
    </location>
    <ligand>
        <name>ATP</name>
        <dbReference type="ChEBI" id="CHEBI:30616"/>
    </ligand>
</feature>
<evidence type="ECO:0000256" key="13">
    <source>
        <dbReference type="ARBA" id="ARBA00023209"/>
    </source>
</evidence>
<feature type="transmembrane region" description="Helical" evidence="19">
    <location>
        <begin position="98"/>
        <end position="119"/>
    </location>
</feature>
<keyword evidence="5" id="KW-0808">Transferase</keyword>
<dbReference type="Pfam" id="PF01219">
    <property type="entry name" value="DAGK_prokar"/>
    <property type="match status" value="1"/>
</dbReference>
<dbReference type="CDD" id="cd14265">
    <property type="entry name" value="UDPK_IM_like"/>
    <property type="match status" value="1"/>
</dbReference>
<feature type="binding site" evidence="17">
    <location>
        <position position="14"/>
    </location>
    <ligand>
        <name>ATP</name>
        <dbReference type="ChEBI" id="CHEBI:30616"/>
    </ligand>
</feature>
<dbReference type="KEGG" id="dpm:FNV33_04860"/>
<feature type="binding site" evidence="17">
    <location>
        <position position="78"/>
    </location>
    <ligand>
        <name>ATP</name>
        <dbReference type="ChEBI" id="CHEBI:30616"/>
    </ligand>
</feature>
<organism evidence="20 21">
    <name type="scientific">Dolosigranulum pigrum</name>
    <dbReference type="NCBI Taxonomy" id="29394"/>
    <lineage>
        <taxon>Bacteria</taxon>
        <taxon>Bacillati</taxon>
        <taxon>Bacillota</taxon>
        <taxon>Bacilli</taxon>
        <taxon>Lactobacillales</taxon>
        <taxon>Carnobacteriaceae</taxon>
        <taxon>Dolosigranulum</taxon>
    </lineage>
</organism>
<dbReference type="InterPro" id="IPR033717">
    <property type="entry name" value="UDPK"/>
</dbReference>
<dbReference type="PANTHER" id="PTHR34299:SF1">
    <property type="entry name" value="DIACYLGLYCEROL KINASE"/>
    <property type="match status" value="1"/>
</dbReference>
<feature type="binding site" evidence="18">
    <location>
        <position position="78"/>
    </location>
    <ligand>
        <name>a divalent metal cation</name>
        <dbReference type="ChEBI" id="CHEBI:60240"/>
    </ligand>
</feature>
<keyword evidence="10 19" id="KW-1133">Transmembrane helix</keyword>
<evidence type="ECO:0000256" key="15">
    <source>
        <dbReference type="PIRSR" id="PIRSR600829-1"/>
    </source>
</evidence>
<dbReference type="GO" id="GO:0005524">
    <property type="term" value="F:ATP binding"/>
    <property type="evidence" value="ECO:0007669"/>
    <property type="project" value="UniProtKB-KW"/>
</dbReference>
<feature type="transmembrane region" description="Helical" evidence="19">
    <location>
        <begin position="33"/>
        <end position="53"/>
    </location>
</feature>
<evidence type="ECO:0000256" key="7">
    <source>
        <dbReference type="ARBA" id="ARBA00022741"/>
    </source>
</evidence>
<keyword evidence="18" id="KW-0479">Metal-binding</keyword>
<evidence type="ECO:0000256" key="3">
    <source>
        <dbReference type="ARBA" id="ARBA00022475"/>
    </source>
</evidence>
<sequence>MNQPRPEKNKTFKRSAHFAWEGVKTAYREERNFRFHISMTVIVFLGSLAFDFSPSDYKWLLVAVFVVIASEILNTIIENLVDLVIDEYHPLAKKVKDMSAGIVLISAVFSFIIGLLLFVPKIMMYF</sequence>
<feature type="binding site" evidence="18">
    <location>
        <position position="30"/>
    </location>
    <ligand>
        <name>a divalent metal cation</name>
        <dbReference type="ChEBI" id="CHEBI:60240"/>
    </ligand>
</feature>
<evidence type="ECO:0000256" key="9">
    <source>
        <dbReference type="ARBA" id="ARBA00022840"/>
    </source>
</evidence>
<keyword evidence="3" id="KW-1003">Cell membrane</keyword>
<evidence type="ECO:0000256" key="16">
    <source>
        <dbReference type="PIRSR" id="PIRSR600829-2"/>
    </source>
</evidence>
<dbReference type="RefSeq" id="WP_112789397.1">
    <property type="nucleotide sequence ID" value="NZ_CP040422.1"/>
</dbReference>
<comment type="similarity">
    <text evidence="2">Belongs to the bacterial diacylglycerol kinase family.</text>
</comment>
<dbReference type="GO" id="GO:0016301">
    <property type="term" value="F:kinase activity"/>
    <property type="evidence" value="ECO:0007669"/>
    <property type="project" value="UniProtKB-KW"/>
</dbReference>
<keyword evidence="9 17" id="KW-0067">ATP-binding</keyword>
<evidence type="ECO:0000256" key="12">
    <source>
        <dbReference type="ARBA" id="ARBA00023136"/>
    </source>
</evidence>
<evidence type="ECO:0000256" key="5">
    <source>
        <dbReference type="ARBA" id="ARBA00022679"/>
    </source>
</evidence>
<feature type="binding site" evidence="16">
    <location>
        <position position="71"/>
    </location>
    <ligand>
        <name>substrate</name>
    </ligand>
</feature>
<keyword evidence="18" id="KW-0460">Magnesium</keyword>
<keyword evidence="4" id="KW-0444">Lipid biosynthesis</keyword>
<dbReference type="AlphaFoldDB" id="A0A516GIS6"/>
<dbReference type="PANTHER" id="PTHR34299">
    <property type="entry name" value="DIACYLGLYCEROL KINASE"/>
    <property type="match status" value="1"/>
</dbReference>
<evidence type="ECO:0000256" key="4">
    <source>
        <dbReference type="ARBA" id="ARBA00022516"/>
    </source>
</evidence>
<evidence type="ECO:0000256" key="6">
    <source>
        <dbReference type="ARBA" id="ARBA00022692"/>
    </source>
</evidence>
<keyword evidence="12 19" id="KW-0472">Membrane</keyword>
<dbReference type="GO" id="GO:0008654">
    <property type="term" value="P:phospholipid biosynthetic process"/>
    <property type="evidence" value="ECO:0007669"/>
    <property type="project" value="UniProtKB-KW"/>
</dbReference>
<feature type="binding site" evidence="16">
    <location>
        <position position="14"/>
    </location>
    <ligand>
        <name>substrate</name>
    </ligand>
</feature>
<keyword evidence="14" id="KW-1208">Phospholipid metabolism</keyword>
<evidence type="ECO:0000256" key="1">
    <source>
        <dbReference type="ARBA" id="ARBA00004651"/>
    </source>
</evidence>
<evidence type="ECO:0000256" key="11">
    <source>
        <dbReference type="ARBA" id="ARBA00023098"/>
    </source>
</evidence>
<dbReference type="Proteomes" id="UP000315953">
    <property type="component" value="Chromosome"/>
</dbReference>
<dbReference type="GO" id="GO:0005886">
    <property type="term" value="C:plasma membrane"/>
    <property type="evidence" value="ECO:0007669"/>
    <property type="project" value="UniProtKB-SubCell"/>
</dbReference>
<comment type="cofactor">
    <cofactor evidence="18">
        <name>Mg(2+)</name>
        <dbReference type="ChEBI" id="CHEBI:18420"/>
    </cofactor>
    <text evidence="18">Mn(2+), Zn(2+), Cd(2+) and Co(2+) support activity to lesser extents.</text>
</comment>
<feature type="transmembrane region" description="Helical" evidence="19">
    <location>
        <begin position="59"/>
        <end position="77"/>
    </location>
</feature>
<dbReference type="EMBL" id="CP041626">
    <property type="protein sequence ID" value="QDO91419.1"/>
    <property type="molecule type" value="Genomic_DNA"/>
</dbReference>
<evidence type="ECO:0000256" key="18">
    <source>
        <dbReference type="PIRSR" id="PIRSR600829-4"/>
    </source>
</evidence>
<feature type="binding site" evidence="17">
    <location>
        <begin position="96"/>
        <end position="97"/>
    </location>
    <ligand>
        <name>ATP</name>
        <dbReference type="ChEBI" id="CHEBI:30616"/>
    </ligand>
</feature>
<keyword evidence="13" id="KW-0594">Phospholipid biosynthesis</keyword>
<evidence type="ECO:0000256" key="8">
    <source>
        <dbReference type="ARBA" id="ARBA00022777"/>
    </source>
</evidence>
<keyword evidence="7 17" id="KW-0547">Nucleotide-binding</keyword>
<feature type="binding site" evidence="17">
    <location>
        <begin position="87"/>
        <end position="89"/>
    </location>
    <ligand>
        <name>ATP</name>
        <dbReference type="ChEBI" id="CHEBI:30616"/>
    </ligand>
</feature>
<gene>
    <name evidence="20" type="ORF">FNV33_04860</name>
</gene>
<feature type="active site" description="Proton acceptor" evidence="15">
    <location>
        <position position="71"/>
    </location>
</feature>
<evidence type="ECO:0000256" key="17">
    <source>
        <dbReference type="PIRSR" id="PIRSR600829-3"/>
    </source>
</evidence>
<keyword evidence="6 19" id="KW-0812">Transmembrane</keyword>
<proteinExistence type="inferred from homology"/>
<evidence type="ECO:0000313" key="21">
    <source>
        <dbReference type="Proteomes" id="UP000315953"/>
    </source>
</evidence>
<evidence type="ECO:0000256" key="10">
    <source>
        <dbReference type="ARBA" id="ARBA00022989"/>
    </source>
</evidence>
<name>A0A516GIS6_9LACT</name>
<evidence type="ECO:0000313" key="20">
    <source>
        <dbReference type="EMBL" id="QDO91419.1"/>
    </source>
</evidence>
<reference evidence="20 21" key="1">
    <citation type="submission" date="2019-07" db="EMBL/GenBank/DDBJ databases">
        <title>Genome assembly of a nasal isolate of Dolosigranulum pigrum from a chronic sinusitis patient.</title>
        <authorList>
            <person name="Baig S."/>
            <person name="Overballe-Petersen S."/>
            <person name="Kaspar U."/>
            <person name="Rendboe A."/>
            <person name="de Man T."/>
            <person name="Liu C."/>
            <person name="Price L.B."/>
            <person name="Stegger M."/>
            <person name="Becker K."/>
            <person name="Skytt Andersen P."/>
        </authorList>
    </citation>
    <scope>NUCLEOTIDE SEQUENCE [LARGE SCALE GENOMIC DNA]</scope>
    <source>
        <strain evidence="20 21">83VPs-KB5</strain>
    </source>
</reference>
<comment type="subcellular location">
    <subcellularLocation>
        <location evidence="1">Cell membrane</location>
        <topology evidence="1">Multi-pass membrane protein</topology>
    </subcellularLocation>
</comment>
<evidence type="ECO:0000256" key="19">
    <source>
        <dbReference type="SAM" id="Phobius"/>
    </source>
</evidence>
<keyword evidence="8 20" id="KW-0418">Kinase</keyword>
<accession>A0A516GIS6</accession>
<protein>
    <submittedName>
        <fullName evidence="20">Diacylglycerol kinase family protein</fullName>
    </submittedName>
</protein>
<dbReference type="InterPro" id="IPR000829">
    <property type="entry name" value="DAGK"/>
</dbReference>
<dbReference type="InterPro" id="IPR036945">
    <property type="entry name" value="DAGK_sf"/>
</dbReference>
<keyword evidence="11" id="KW-0443">Lipid metabolism</keyword>
<dbReference type="GO" id="GO:0046872">
    <property type="term" value="F:metal ion binding"/>
    <property type="evidence" value="ECO:0007669"/>
    <property type="project" value="UniProtKB-KW"/>
</dbReference>
<evidence type="ECO:0000256" key="2">
    <source>
        <dbReference type="ARBA" id="ARBA00005967"/>
    </source>
</evidence>
<evidence type="ECO:0000256" key="14">
    <source>
        <dbReference type="ARBA" id="ARBA00023264"/>
    </source>
</evidence>